<protein>
    <submittedName>
        <fullName evidence="5">Putative transcriptional regulator</fullName>
    </submittedName>
</protein>
<dbReference type="PANTHER" id="PTHR43132:SF2">
    <property type="entry name" value="ARSENICAL RESISTANCE OPERON REPRESSOR ARSR-RELATED"/>
    <property type="match status" value="1"/>
</dbReference>
<dbReference type="InterPro" id="IPR036390">
    <property type="entry name" value="WH_DNA-bd_sf"/>
</dbReference>
<dbReference type="STRING" id="1123501.Wenmar_00820"/>
<dbReference type="InterPro" id="IPR036388">
    <property type="entry name" value="WH-like_DNA-bd_sf"/>
</dbReference>
<accession>A0A0D0Q7L0</accession>
<dbReference type="Proteomes" id="UP000035100">
    <property type="component" value="Unassembled WGS sequence"/>
</dbReference>
<dbReference type="PANTHER" id="PTHR43132">
    <property type="entry name" value="ARSENICAL RESISTANCE OPERON REPRESSOR ARSR-RELATED"/>
    <property type="match status" value="1"/>
</dbReference>
<dbReference type="Pfam" id="PF12840">
    <property type="entry name" value="HTH_20"/>
    <property type="match status" value="1"/>
</dbReference>
<gene>
    <name evidence="5" type="ORF">Wenmar_00820</name>
</gene>
<name>A0A0D0Q7L0_9RHOB</name>
<evidence type="ECO:0000259" key="4">
    <source>
        <dbReference type="PROSITE" id="PS50987"/>
    </source>
</evidence>
<dbReference type="Gene3D" id="1.10.10.10">
    <property type="entry name" value="Winged helix-like DNA-binding domain superfamily/Winged helix DNA-binding domain"/>
    <property type="match status" value="1"/>
</dbReference>
<keyword evidence="6" id="KW-1185">Reference proteome</keyword>
<dbReference type="InterPro" id="IPR016943">
    <property type="entry name" value="UCP030050_HTH"/>
</dbReference>
<dbReference type="OrthoDB" id="9781958at2"/>
<dbReference type="NCBIfam" id="NF033788">
    <property type="entry name" value="HTH_metalloreg"/>
    <property type="match status" value="1"/>
</dbReference>
<comment type="caution">
    <text evidence="5">The sequence shown here is derived from an EMBL/GenBank/DDBJ whole genome shotgun (WGS) entry which is preliminary data.</text>
</comment>
<keyword evidence="1" id="KW-0805">Transcription regulation</keyword>
<dbReference type="InterPro" id="IPR001845">
    <property type="entry name" value="HTH_ArsR_DNA-bd_dom"/>
</dbReference>
<dbReference type="EMBL" id="AONG01000005">
    <property type="protein sequence ID" value="KIQ70444.1"/>
    <property type="molecule type" value="Genomic_DNA"/>
</dbReference>
<dbReference type="PROSITE" id="PS50987">
    <property type="entry name" value="HTH_ARSR_2"/>
    <property type="match status" value="1"/>
</dbReference>
<dbReference type="InterPro" id="IPR051011">
    <property type="entry name" value="Metal_resp_trans_reg"/>
</dbReference>
<reference evidence="5 6" key="1">
    <citation type="submission" date="2013-01" db="EMBL/GenBank/DDBJ databases">
        <authorList>
            <person name="Fiebig A."/>
            <person name="Goeker M."/>
            <person name="Klenk H.-P.P."/>
        </authorList>
    </citation>
    <scope>NUCLEOTIDE SEQUENCE [LARGE SCALE GENOMIC DNA]</scope>
    <source>
        <strain evidence="5 6">DSM 24838</strain>
    </source>
</reference>
<organism evidence="5 6">
    <name type="scientific">Wenxinia marina DSM 24838</name>
    <dbReference type="NCBI Taxonomy" id="1123501"/>
    <lineage>
        <taxon>Bacteria</taxon>
        <taxon>Pseudomonadati</taxon>
        <taxon>Pseudomonadota</taxon>
        <taxon>Alphaproteobacteria</taxon>
        <taxon>Rhodobacterales</taxon>
        <taxon>Roseobacteraceae</taxon>
        <taxon>Wenxinia</taxon>
    </lineage>
</organism>
<dbReference type="SUPFAM" id="SSF46785">
    <property type="entry name" value="Winged helix' DNA-binding domain"/>
    <property type="match status" value="1"/>
</dbReference>
<dbReference type="GO" id="GO:0003677">
    <property type="term" value="F:DNA binding"/>
    <property type="evidence" value="ECO:0007669"/>
    <property type="project" value="UniProtKB-KW"/>
</dbReference>
<evidence type="ECO:0000256" key="1">
    <source>
        <dbReference type="ARBA" id="ARBA00023015"/>
    </source>
</evidence>
<dbReference type="AlphaFoldDB" id="A0A0D0Q7L0"/>
<keyword evidence="2" id="KW-0238">DNA-binding</keyword>
<dbReference type="CDD" id="cd00090">
    <property type="entry name" value="HTH_ARSR"/>
    <property type="match status" value="1"/>
</dbReference>
<keyword evidence="3" id="KW-0804">Transcription</keyword>
<feature type="domain" description="HTH arsR-type" evidence="4">
    <location>
        <begin position="5"/>
        <end position="100"/>
    </location>
</feature>
<dbReference type="eggNOG" id="COG4189">
    <property type="taxonomic scope" value="Bacteria"/>
</dbReference>
<dbReference type="PIRSF" id="PIRSF030050">
    <property type="entry name" value="UCP030050_HTH"/>
    <property type="match status" value="1"/>
</dbReference>
<evidence type="ECO:0000256" key="2">
    <source>
        <dbReference type="ARBA" id="ARBA00023125"/>
    </source>
</evidence>
<sequence>MQRNFEVVDPLERIDVLRALASEIRLRILRHLESDGPRNVNELAAELGLPQSTVSSNVQTLEEAGLVETRAQKARKGNQKICRSTFTDLLLSFRAAAPRLAEDAVEVSMPIGLYSRAEVSAPCGLCAPSGVIGDLDVPDTFLEPDRMRAGLLWFTRGFVEYQFPNNLKTRGSLVRELALTAELSSEVPGTSENWPSDITLWINGIEVGTWTSPGDFGDTRGTYTPAWWKLRGSQYGLLTTWRVTPEGTFIGDDRISDVRAEDLDLEVHRSVRVRLGIREDADHPGGLNLFGRGFGNHDCDIGLKLVGEASAPLTADADSTLSYPHNG</sequence>
<dbReference type="SMART" id="SM00418">
    <property type="entry name" value="HTH_ARSR"/>
    <property type="match status" value="1"/>
</dbReference>
<dbReference type="PATRIC" id="fig|1123501.6.peg.887"/>
<proteinExistence type="predicted"/>
<dbReference type="InterPro" id="IPR011991">
    <property type="entry name" value="ArsR-like_HTH"/>
</dbReference>
<evidence type="ECO:0000256" key="3">
    <source>
        <dbReference type="ARBA" id="ARBA00023163"/>
    </source>
</evidence>
<dbReference type="RefSeq" id="WP_018304188.1">
    <property type="nucleotide sequence ID" value="NZ_KB902312.1"/>
</dbReference>
<dbReference type="GO" id="GO:0003700">
    <property type="term" value="F:DNA-binding transcription factor activity"/>
    <property type="evidence" value="ECO:0007669"/>
    <property type="project" value="InterPro"/>
</dbReference>
<evidence type="ECO:0000313" key="6">
    <source>
        <dbReference type="Proteomes" id="UP000035100"/>
    </source>
</evidence>
<evidence type="ECO:0000313" key="5">
    <source>
        <dbReference type="EMBL" id="KIQ70444.1"/>
    </source>
</evidence>